<comment type="caution">
    <text evidence="1">The sequence shown here is derived from an EMBL/GenBank/DDBJ whole genome shotgun (WGS) entry which is preliminary data.</text>
</comment>
<protein>
    <submittedName>
        <fullName evidence="1">Uncharacterized protein</fullName>
    </submittedName>
</protein>
<dbReference type="Proteomes" id="UP000246722">
    <property type="component" value="Unassembled WGS sequence"/>
</dbReference>
<proteinExistence type="predicted"/>
<accession>A0A317ZX61</accession>
<dbReference type="EMBL" id="QHLY01000005">
    <property type="protein sequence ID" value="PXA71865.1"/>
    <property type="molecule type" value="Genomic_DNA"/>
</dbReference>
<dbReference type="AlphaFoldDB" id="A0A317ZX61"/>
<gene>
    <name evidence="1" type="ORF">CTB96_02790</name>
</gene>
<name>A0A317ZX61_9MICO</name>
<organism evidence="1 2">
    <name type="scientific">Cryobacterium arcticum</name>
    <dbReference type="NCBI Taxonomy" id="670052"/>
    <lineage>
        <taxon>Bacteria</taxon>
        <taxon>Bacillati</taxon>
        <taxon>Actinomycetota</taxon>
        <taxon>Actinomycetes</taxon>
        <taxon>Micrococcales</taxon>
        <taxon>Microbacteriaceae</taxon>
        <taxon>Cryobacterium</taxon>
    </lineage>
</organism>
<sequence length="114" mass="12230">MRRRADSQAILEGDTPAELKDLCHSVWERPASAADWMSTNGLESSTAEMSALAGPLSRHFAASAAWARRQGMVREGTNGMSLLDYPLMRDAGIPPHGGARMEEKMTAAGVKVSS</sequence>
<evidence type="ECO:0000313" key="1">
    <source>
        <dbReference type="EMBL" id="PXA71865.1"/>
    </source>
</evidence>
<keyword evidence="2" id="KW-1185">Reference proteome</keyword>
<evidence type="ECO:0000313" key="2">
    <source>
        <dbReference type="Proteomes" id="UP000246722"/>
    </source>
</evidence>
<reference evidence="1 2" key="1">
    <citation type="submission" date="2018-05" db="EMBL/GenBank/DDBJ databases">
        <title>Genetic diversity of glacier-inhabiting Cryobacterium bacteria in China and description of Cryobacterium mengkeensis sp. nov. and Arthrobacter glacialis sp. nov.</title>
        <authorList>
            <person name="Liu Q."/>
            <person name="Xin Y.-H."/>
        </authorList>
    </citation>
    <scope>NUCLEOTIDE SEQUENCE [LARGE SCALE GENOMIC DNA]</scope>
    <source>
        <strain evidence="1 2">SK-1</strain>
    </source>
</reference>